<dbReference type="Gene3D" id="3.40.50.150">
    <property type="entry name" value="Vaccinia Virus protein VP39"/>
    <property type="match status" value="1"/>
</dbReference>
<dbReference type="GO" id="GO:0043565">
    <property type="term" value="F:sequence-specific DNA binding"/>
    <property type="evidence" value="ECO:0007669"/>
    <property type="project" value="TreeGrafter"/>
</dbReference>
<sequence length="239" mass="27880">MIQPMKYPGGKGKTYQHIINLMPPHRVYIETHLGGGAVLRNKRPAEHSIGIDADERVVAQWRARTADPPTDTAYPDLELICGRAEEFLARYSFLGDELVYVDPPYHPETRRQPRVYRCDYDVEDHVELLSLLARLPCPVIVSGYAHPLYDELLGGWNQRTFQAKTHTDVRTETLWFNFEPPDQLHDSRHRGDNFRERQTLKRRMERLQDRVRAMDPAERHAFAQWLHDTYPVAPRSISV</sequence>
<dbReference type="EMBL" id="CP013729">
    <property type="protein sequence ID" value="ALV06359.1"/>
    <property type="molecule type" value="Genomic_DNA"/>
</dbReference>
<dbReference type="REBASE" id="136916">
    <property type="entry name" value="M.Rde42856ORF1880P"/>
</dbReference>
<dbReference type="PANTHER" id="PTHR30481">
    <property type="entry name" value="DNA ADENINE METHYLASE"/>
    <property type="match status" value="1"/>
</dbReference>
<dbReference type="GO" id="GO:0009307">
    <property type="term" value="P:DNA restriction-modification system"/>
    <property type="evidence" value="ECO:0007669"/>
    <property type="project" value="InterPro"/>
</dbReference>
<dbReference type="InterPro" id="IPR012327">
    <property type="entry name" value="MeTrfase_D12"/>
</dbReference>
<dbReference type="GO" id="GO:1904047">
    <property type="term" value="F:S-adenosyl-L-methionine binding"/>
    <property type="evidence" value="ECO:0007669"/>
    <property type="project" value="TreeGrafter"/>
</dbReference>
<organism evidence="4 5">
    <name type="scientific">Roseateles depolymerans</name>
    <dbReference type="NCBI Taxonomy" id="76731"/>
    <lineage>
        <taxon>Bacteria</taxon>
        <taxon>Pseudomonadati</taxon>
        <taxon>Pseudomonadota</taxon>
        <taxon>Betaproteobacteria</taxon>
        <taxon>Burkholderiales</taxon>
        <taxon>Sphaerotilaceae</taxon>
        <taxon>Roseateles</taxon>
    </lineage>
</organism>
<dbReference type="AlphaFoldDB" id="A0A0U3LN50"/>
<dbReference type="CDD" id="cd02440">
    <property type="entry name" value="AdoMet_MTases"/>
    <property type="match status" value="1"/>
</dbReference>
<evidence type="ECO:0000313" key="5">
    <source>
        <dbReference type="Proteomes" id="UP000060699"/>
    </source>
</evidence>
<protein>
    <submittedName>
        <fullName evidence="4">Upf31.0</fullName>
    </submittedName>
</protein>
<reference evidence="4 5" key="1">
    <citation type="submission" date="2015-12" db="EMBL/GenBank/DDBJ databases">
        <title>Complete genome of Roseateles depolymerans KCTC 42856.</title>
        <authorList>
            <person name="Kim K.M."/>
        </authorList>
    </citation>
    <scope>NUCLEOTIDE SEQUENCE [LARGE SCALE GENOMIC DNA]</scope>
    <source>
        <strain evidence="4 5">KCTC 42856</strain>
    </source>
</reference>
<evidence type="ECO:0000256" key="1">
    <source>
        <dbReference type="ARBA" id="ARBA00022603"/>
    </source>
</evidence>
<name>A0A0U3LN50_9BURK</name>
<keyword evidence="2" id="KW-0808">Transferase</keyword>
<evidence type="ECO:0000313" key="4">
    <source>
        <dbReference type="EMBL" id="ALV06359.1"/>
    </source>
</evidence>
<dbReference type="GO" id="GO:0006298">
    <property type="term" value="P:mismatch repair"/>
    <property type="evidence" value="ECO:0007669"/>
    <property type="project" value="TreeGrafter"/>
</dbReference>
<dbReference type="GO" id="GO:0009007">
    <property type="term" value="F:site-specific DNA-methyltransferase (adenine-specific) activity"/>
    <property type="evidence" value="ECO:0007669"/>
    <property type="project" value="UniProtKB-EC"/>
</dbReference>
<dbReference type="InterPro" id="IPR029063">
    <property type="entry name" value="SAM-dependent_MTases_sf"/>
</dbReference>
<dbReference type="KEGG" id="rdp:RD2015_1880"/>
<dbReference type="GO" id="GO:0032259">
    <property type="term" value="P:methylation"/>
    <property type="evidence" value="ECO:0007669"/>
    <property type="project" value="UniProtKB-KW"/>
</dbReference>
<evidence type="ECO:0000256" key="3">
    <source>
        <dbReference type="ARBA" id="ARBA00022691"/>
    </source>
</evidence>
<keyword evidence="1" id="KW-0489">Methyltransferase</keyword>
<gene>
    <name evidence="4" type="ORF">RD2015_1880</name>
</gene>
<dbReference type="SUPFAM" id="SSF53335">
    <property type="entry name" value="S-adenosyl-L-methionine-dependent methyltransferases"/>
    <property type="match status" value="1"/>
</dbReference>
<accession>A0A0U3LN50</accession>
<dbReference type="STRING" id="76731.RD2015_1880"/>
<keyword evidence="3" id="KW-0949">S-adenosyl-L-methionine</keyword>
<evidence type="ECO:0000256" key="2">
    <source>
        <dbReference type="ARBA" id="ARBA00022679"/>
    </source>
</evidence>
<keyword evidence="5" id="KW-1185">Reference proteome</keyword>
<proteinExistence type="predicted"/>
<dbReference type="Proteomes" id="UP000060699">
    <property type="component" value="Chromosome"/>
</dbReference>